<reference evidence="1 2" key="1">
    <citation type="journal article" date="2021" name="Environ. Microbiol.">
        <title>Gene family expansions and transcriptome signatures uncover fungal adaptations to wood decay.</title>
        <authorList>
            <person name="Hage H."/>
            <person name="Miyauchi S."/>
            <person name="Viragh M."/>
            <person name="Drula E."/>
            <person name="Min B."/>
            <person name="Chaduli D."/>
            <person name="Navarro D."/>
            <person name="Favel A."/>
            <person name="Norest M."/>
            <person name="Lesage-Meessen L."/>
            <person name="Balint B."/>
            <person name="Merenyi Z."/>
            <person name="de Eugenio L."/>
            <person name="Morin E."/>
            <person name="Martinez A.T."/>
            <person name="Baldrian P."/>
            <person name="Stursova M."/>
            <person name="Martinez M.J."/>
            <person name="Novotny C."/>
            <person name="Magnuson J.K."/>
            <person name="Spatafora J.W."/>
            <person name="Maurice S."/>
            <person name="Pangilinan J."/>
            <person name="Andreopoulos W."/>
            <person name="LaButti K."/>
            <person name="Hundley H."/>
            <person name="Na H."/>
            <person name="Kuo A."/>
            <person name="Barry K."/>
            <person name="Lipzen A."/>
            <person name="Henrissat B."/>
            <person name="Riley R."/>
            <person name="Ahrendt S."/>
            <person name="Nagy L.G."/>
            <person name="Grigoriev I.V."/>
            <person name="Martin F."/>
            <person name="Rosso M.N."/>
        </authorList>
    </citation>
    <scope>NUCLEOTIDE SEQUENCE [LARGE SCALE GENOMIC DNA]</scope>
    <source>
        <strain evidence="1 2">CIRM-BRFM 1785</strain>
    </source>
</reference>
<evidence type="ECO:0000313" key="2">
    <source>
        <dbReference type="Proteomes" id="UP000814176"/>
    </source>
</evidence>
<dbReference type="RefSeq" id="XP_047784761.1">
    <property type="nucleotide sequence ID" value="XM_047919967.1"/>
</dbReference>
<comment type="caution">
    <text evidence="1">The sequence shown here is derived from an EMBL/GenBank/DDBJ whole genome shotgun (WGS) entry which is preliminary data.</text>
</comment>
<dbReference type="EMBL" id="JADCUA010000001">
    <property type="protein sequence ID" value="KAH9843951.1"/>
    <property type="molecule type" value="Genomic_DNA"/>
</dbReference>
<keyword evidence="2" id="KW-1185">Reference proteome</keyword>
<protein>
    <submittedName>
        <fullName evidence="1">Uncharacterized protein</fullName>
    </submittedName>
</protein>
<dbReference type="Proteomes" id="UP000814176">
    <property type="component" value="Unassembled WGS sequence"/>
</dbReference>
<evidence type="ECO:0000313" key="1">
    <source>
        <dbReference type="EMBL" id="KAH9843951.1"/>
    </source>
</evidence>
<dbReference type="GeneID" id="72000699"/>
<proteinExistence type="predicted"/>
<organism evidence="1 2">
    <name type="scientific">Rhodofomes roseus</name>
    <dbReference type="NCBI Taxonomy" id="34475"/>
    <lineage>
        <taxon>Eukaryota</taxon>
        <taxon>Fungi</taxon>
        <taxon>Dikarya</taxon>
        <taxon>Basidiomycota</taxon>
        <taxon>Agaricomycotina</taxon>
        <taxon>Agaricomycetes</taxon>
        <taxon>Polyporales</taxon>
        <taxon>Rhodofomes</taxon>
    </lineage>
</organism>
<name>A0ABQ8KYY6_9APHY</name>
<gene>
    <name evidence="1" type="ORF">C8Q71DRAFT_697395</name>
</gene>
<sequence>MQRCAVQHVTLLARRPLLFRPSYHRLSSSSIPSGAVGHDLCGIPTQPTWSVNELLSSYPRPSIPPSTLQRLHELSALIPPAEGTPEHENLTREMEGLVKLVEAVKLVDTSGLETASDAPIPDGRIWEEGRGIELTQSDDLETDGWDLLQHSHRVRDRLYIVDADKRK</sequence>
<accession>A0ABQ8KYY6</accession>